<dbReference type="CDD" id="cd02138">
    <property type="entry name" value="TdsD-like"/>
    <property type="match status" value="1"/>
</dbReference>
<feature type="domain" description="Nitroreductase" evidence="3">
    <location>
        <begin position="89"/>
        <end position="170"/>
    </location>
</feature>
<evidence type="ECO:0000256" key="2">
    <source>
        <dbReference type="ARBA" id="ARBA00023002"/>
    </source>
</evidence>
<dbReference type="PANTHER" id="PTHR43673">
    <property type="entry name" value="NAD(P)H NITROREDUCTASE YDGI-RELATED"/>
    <property type="match status" value="1"/>
</dbReference>
<evidence type="ECO:0000259" key="3">
    <source>
        <dbReference type="Pfam" id="PF00881"/>
    </source>
</evidence>
<dbReference type="InterPro" id="IPR000415">
    <property type="entry name" value="Nitroreductase-like"/>
</dbReference>
<dbReference type="PANTHER" id="PTHR43673:SF10">
    <property type="entry name" value="NADH DEHYDROGENASE_NAD(P)H NITROREDUCTASE XCC3605-RELATED"/>
    <property type="match status" value="1"/>
</dbReference>
<protein>
    <submittedName>
        <fullName evidence="4">Nitroreductase</fullName>
    </submittedName>
</protein>
<keyword evidence="2" id="KW-0560">Oxidoreductase</keyword>
<name>A0ABS4H0Z4_9BACL</name>
<sequence>MSMLNSVLEKLTDEVQANRKSENPVSPLFLNRWSPRAYSSQKVSDSDLNTILESAHWAPSSFNDQPWRFIVAKTEEQLQVFHSFLGDFNKMWATKAPVLVLVASDKLRENGDPNGAHAFDAGTAWGFMALQAKMLGLSTHAIGGFDRDKARELLNIPDHIELHAVISIGYQGDKSDLPAGLQEREIPSGRKPLNKVVFEGKFNS</sequence>
<evidence type="ECO:0000313" key="5">
    <source>
        <dbReference type="Proteomes" id="UP001519273"/>
    </source>
</evidence>
<evidence type="ECO:0000313" key="4">
    <source>
        <dbReference type="EMBL" id="MBP1936146.1"/>
    </source>
</evidence>
<accession>A0ABS4H0Z4</accession>
<gene>
    <name evidence="4" type="ORF">J2Z20_001007</name>
</gene>
<dbReference type="Pfam" id="PF00881">
    <property type="entry name" value="Nitroreductase"/>
    <property type="match status" value="2"/>
</dbReference>
<dbReference type="Gene3D" id="3.40.109.10">
    <property type="entry name" value="NADH Oxidase"/>
    <property type="match status" value="1"/>
</dbReference>
<dbReference type="RefSeq" id="WP_209845956.1">
    <property type="nucleotide sequence ID" value="NZ_CBCRVE010000002.1"/>
</dbReference>
<dbReference type="InterPro" id="IPR029479">
    <property type="entry name" value="Nitroreductase"/>
</dbReference>
<evidence type="ECO:0000256" key="1">
    <source>
        <dbReference type="ARBA" id="ARBA00007118"/>
    </source>
</evidence>
<dbReference type="EMBL" id="JAGGKP010000001">
    <property type="protein sequence ID" value="MBP1936146.1"/>
    <property type="molecule type" value="Genomic_DNA"/>
</dbReference>
<comment type="caution">
    <text evidence="4">The sequence shown here is derived from an EMBL/GenBank/DDBJ whole genome shotgun (WGS) entry which is preliminary data.</text>
</comment>
<feature type="domain" description="Nitroreductase" evidence="3">
    <location>
        <begin position="31"/>
        <end position="78"/>
    </location>
</feature>
<dbReference type="Proteomes" id="UP001519273">
    <property type="component" value="Unassembled WGS sequence"/>
</dbReference>
<keyword evidence="5" id="KW-1185">Reference proteome</keyword>
<reference evidence="4 5" key="1">
    <citation type="submission" date="2021-03" db="EMBL/GenBank/DDBJ databases">
        <title>Genomic Encyclopedia of Type Strains, Phase IV (KMG-IV): sequencing the most valuable type-strain genomes for metagenomic binning, comparative biology and taxonomic classification.</title>
        <authorList>
            <person name="Goeker M."/>
        </authorList>
    </citation>
    <scope>NUCLEOTIDE SEQUENCE [LARGE SCALE GENOMIC DNA]</scope>
    <source>
        <strain evidence="4 5">DSM 23491</strain>
    </source>
</reference>
<comment type="similarity">
    <text evidence="1">Belongs to the nitroreductase family.</text>
</comment>
<organism evidence="4 5">
    <name type="scientific">Paenibacillus sediminis</name>
    <dbReference type="NCBI Taxonomy" id="664909"/>
    <lineage>
        <taxon>Bacteria</taxon>
        <taxon>Bacillati</taxon>
        <taxon>Bacillota</taxon>
        <taxon>Bacilli</taxon>
        <taxon>Bacillales</taxon>
        <taxon>Paenibacillaceae</taxon>
        <taxon>Paenibacillus</taxon>
    </lineage>
</organism>
<proteinExistence type="inferred from homology"/>
<dbReference type="SUPFAM" id="SSF55469">
    <property type="entry name" value="FMN-dependent nitroreductase-like"/>
    <property type="match status" value="1"/>
</dbReference>